<evidence type="ECO:0000256" key="2">
    <source>
        <dbReference type="ARBA" id="ARBA00023242"/>
    </source>
</evidence>
<name>A0A6H5FWA7_9HEMI</name>
<dbReference type="Proteomes" id="UP000479000">
    <property type="component" value="Unassembled WGS sequence"/>
</dbReference>
<dbReference type="InterPro" id="IPR037264">
    <property type="entry name" value="TFIID_NTD2_sf"/>
</dbReference>
<dbReference type="GO" id="GO:0005669">
    <property type="term" value="C:transcription factor TFIID complex"/>
    <property type="evidence" value="ECO:0007669"/>
    <property type="project" value="TreeGrafter"/>
</dbReference>
<feature type="region of interest" description="Disordered" evidence="3">
    <location>
        <begin position="1"/>
        <end position="40"/>
    </location>
</feature>
<accession>A0A6H5FWA7</accession>
<evidence type="ECO:0000259" key="4">
    <source>
        <dbReference type="Pfam" id="PF04494"/>
    </source>
</evidence>
<feature type="compositionally biased region" description="Basic and acidic residues" evidence="3">
    <location>
        <begin position="421"/>
        <end position="431"/>
    </location>
</feature>
<dbReference type="Pfam" id="PF04494">
    <property type="entry name" value="TFIID_NTD2"/>
    <property type="match status" value="1"/>
</dbReference>
<dbReference type="SUPFAM" id="SSF160897">
    <property type="entry name" value="Taf5 N-terminal domain-like"/>
    <property type="match status" value="1"/>
</dbReference>
<dbReference type="AlphaFoldDB" id="A0A6H5FWA7"/>
<dbReference type="InterPro" id="IPR007582">
    <property type="entry name" value="TFIID_NTD2"/>
</dbReference>
<evidence type="ECO:0000256" key="1">
    <source>
        <dbReference type="ARBA" id="ARBA00004123"/>
    </source>
</evidence>
<feature type="domain" description="TFIID subunit TAF5 NTD2" evidence="4">
    <location>
        <begin position="246"/>
        <end position="350"/>
    </location>
</feature>
<comment type="subcellular location">
    <subcellularLocation>
        <location evidence="1">Nucleus</location>
    </subcellularLocation>
</comment>
<dbReference type="GO" id="GO:0016251">
    <property type="term" value="F:RNA polymerase II general transcription initiation factor activity"/>
    <property type="evidence" value="ECO:0007669"/>
    <property type="project" value="TreeGrafter"/>
</dbReference>
<dbReference type="PANTHER" id="PTHR19879">
    <property type="entry name" value="TRANSCRIPTION INITIATION FACTOR TFIID"/>
    <property type="match status" value="1"/>
</dbReference>
<dbReference type="OrthoDB" id="10266330at2759"/>
<dbReference type="GO" id="GO:0006367">
    <property type="term" value="P:transcription initiation at RNA polymerase II promoter"/>
    <property type="evidence" value="ECO:0007669"/>
    <property type="project" value="TreeGrafter"/>
</dbReference>
<evidence type="ECO:0000256" key="3">
    <source>
        <dbReference type="SAM" id="MobiDB-lite"/>
    </source>
</evidence>
<reference evidence="5 6" key="1">
    <citation type="submission" date="2020-02" db="EMBL/GenBank/DDBJ databases">
        <authorList>
            <person name="Ferguson B K."/>
        </authorList>
    </citation>
    <scope>NUCLEOTIDE SEQUENCE [LARGE SCALE GENOMIC DNA]</scope>
</reference>
<proteinExistence type="predicted"/>
<feature type="region of interest" description="Disordered" evidence="3">
    <location>
        <begin position="108"/>
        <end position="128"/>
    </location>
</feature>
<sequence>TTRKTQTRTNTGVQGEYGDRYCRSAPTETTMSSRSRLLSNQPEPAHDMRYVNTLNDANTPHYGNSADTSKRPMRQHASLCQFPIIRMPTRPIMAIRWIRQNASQANTPHYANSPLIRMPTRPNTADTSRRRITTICPRIQHHANSPHYALAPLLTVLFFETTMSENLETIIPEIEAMSTEVPADLELDEELKTLTKTVEVTTEIATEPVVEKEPEKQTEKEVPEKVPDKQEALETVLQVLKKYNLKYELGMILYPVFVHMYLELVYNGHEQQAIRLMNKFGKEQEIYYQGDLMKLSQVTKREHMKGNEITDTFKSNEFIIRMSRDTLATLKRHLQEKKQSIVLNIIQEHLYFDMYEGMSRNKQQIDSVAGAMIGESTRADNKTKVYYGMPKEPDYQFTAVDDDEEAEAGEGDKPKKKKAKKEPLFGKKTKSDPNAPPVDRLPLPEFSVMEPSDVDVFGGVQRARISSLGRSLFAARLLFRDGQSRQDGSALGHRSLPAAQDLRWTLFRCRCSNLRVGVFGRRAFPGIGWCRHARSHVGPGPRASPV</sequence>
<protein>
    <recommendedName>
        <fullName evidence="4">TFIID subunit TAF5 NTD2 domain-containing protein</fullName>
    </recommendedName>
</protein>
<gene>
    <name evidence="5" type="ORF">NTEN_LOCUS1201</name>
</gene>
<dbReference type="PANTHER" id="PTHR19879:SF1">
    <property type="entry name" value="CANNONBALL-RELATED"/>
    <property type="match status" value="1"/>
</dbReference>
<feature type="non-terminal residue" evidence="5">
    <location>
        <position position="1"/>
    </location>
</feature>
<organism evidence="5 6">
    <name type="scientific">Nesidiocoris tenuis</name>
    <dbReference type="NCBI Taxonomy" id="355587"/>
    <lineage>
        <taxon>Eukaryota</taxon>
        <taxon>Metazoa</taxon>
        <taxon>Ecdysozoa</taxon>
        <taxon>Arthropoda</taxon>
        <taxon>Hexapoda</taxon>
        <taxon>Insecta</taxon>
        <taxon>Pterygota</taxon>
        <taxon>Neoptera</taxon>
        <taxon>Paraneoptera</taxon>
        <taxon>Hemiptera</taxon>
        <taxon>Heteroptera</taxon>
        <taxon>Panheteroptera</taxon>
        <taxon>Cimicomorpha</taxon>
        <taxon>Miridae</taxon>
        <taxon>Dicyphina</taxon>
        <taxon>Nesidiocoris</taxon>
    </lineage>
</organism>
<evidence type="ECO:0000313" key="6">
    <source>
        <dbReference type="Proteomes" id="UP000479000"/>
    </source>
</evidence>
<dbReference type="CDD" id="cd08044">
    <property type="entry name" value="TAF5_NTD2"/>
    <property type="match status" value="1"/>
</dbReference>
<feature type="region of interest" description="Disordered" evidence="3">
    <location>
        <begin position="402"/>
        <end position="444"/>
    </location>
</feature>
<evidence type="ECO:0000313" key="5">
    <source>
        <dbReference type="EMBL" id="CAA9994385.1"/>
    </source>
</evidence>
<keyword evidence="2" id="KW-0539">Nucleus</keyword>
<feature type="compositionally biased region" description="Polar residues" evidence="3">
    <location>
        <begin position="26"/>
        <end position="40"/>
    </location>
</feature>
<dbReference type="EMBL" id="CADCXU010001968">
    <property type="protein sequence ID" value="CAA9994385.1"/>
    <property type="molecule type" value="Genomic_DNA"/>
</dbReference>
<dbReference type="Gene3D" id="1.25.40.500">
    <property type="entry name" value="TFIID subunit TAF5, NTD2 domain"/>
    <property type="match status" value="1"/>
</dbReference>
<keyword evidence="6" id="KW-1185">Reference proteome</keyword>